<name>A0AAE1YD25_9LAMI</name>
<protein>
    <submittedName>
        <fullName evidence="2">Uncharacterized protein</fullName>
    </submittedName>
</protein>
<dbReference type="Proteomes" id="UP001293254">
    <property type="component" value="Unassembled WGS sequence"/>
</dbReference>
<dbReference type="EMBL" id="JACGWO010000005">
    <property type="protein sequence ID" value="KAK4427829.1"/>
    <property type="molecule type" value="Genomic_DNA"/>
</dbReference>
<reference evidence="2" key="1">
    <citation type="submission" date="2020-06" db="EMBL/GenBank/DDBJ databases">
        <authorList>
            <person name="Li T."/>
            <person name="Hu X."/>
            <person name="Zhang T."/>
            <person name="Song X."/>
            <person name="Zhang H."/>
            <person name="Dai N."/>
            <person name="Sheng W."/>
            <person name="Hou X."/>
            <person name="Wei L."/>
        </authorList>
    </citation>
    <scope>NUCLEOTIDE SEQUENCE</scope>
    <source>
        <strain evidence="2">3651</strain>
        <tissue evidence="2">Leaf</tissue>
    </source>
</reference>
<evidence type="ECO:0000313" key="3">
    <source>
        <dbReference type="Proteomes" id="UP001293254"/>
    </source>
</evidence>
<evidence type="ECO:0000256" key="1">
    <source>
        <dbReference type="SAM" id="MobiDB-lite"/>
    </source>
</evidence>
<gene>
    <name evidence="2" type="ORF">Salat_1551900</name>
</gene>
<proteinExistence type="predicted"/>
<organism evidence="2 3">
    <name type="scientific">Sesamum alatum</name>
    <dbReference type="NCBI Taxonomy" id="300844"/>
    <lineage>
        <taxon>Eukaryota</taxon>
        <taxon>Viridiplantae</taxon>
        <taxon>Streptophyta</taxon>
        <taxon>Embryophyta</taxon>
        <taxon>Tracheophyta</taxon>
        <taxon>Spermatophyta</taxon>
        <taxon>Magnoliopsida</taxon>
        <taxon>eudicotyledons</taxon>
        <taxon>Gunneridae</taxon>
        <taxon>Pentapetalae</taxon>
        <taxon>asterids</taxon>
        <taxon>lamiids</taxon>
        <taxon>Lamiales</taxon>
        <taxon>Pedaliaceae</taxon>
        <taxon>Sesamum</taxon>
    </lineage>
</organism>
<evidence type="ECO:0000313" key="2">
    <source>
        <dbReference type="EMBL" id="KAK4427829.1"/>
    </source>
</evidence>
<dbReference type="AlphaFoldDB" id="A0AAE1YD25"/>
<keyword evidence="3" id="KW-1185">Reference proteome</keyword>
<feature type="region of interest" description="Disordered" evidence="1">
    <location>
        <begin position="1"/>
        <end position="38"/>
    </location>
</feature>
<accession>A0AAE1YD25</accession>
<comment type="caution">
    <text evidence="2">The sequence shown here is derived from an EMBL/GenBank/DDBJ whole genome shotgun (WGS) entry which is preliminary data.</text>
</comment>
<feature type="compositionally biased region" description="Pro residues" evidence="1">
    <location>
        <begin position="11"/>
        <end position="26"/>
    </location>
</feature>
<sequence length="123" mass="13722">MVGPCPSNRSPVPPSPSPGWPGPDFTPRPTGLARPTQLTRPNPIILGFSYLFFGDPSSFCLVGLSRKCRLSSLSFFDHPPLRIRPLYEFSTTVLLNLCGLSLVAEANPYKIPWWIHRWCAVIK</sequence>
<reference evidence="2" key="2">
    <citation type="journal article" date="2024" name="Plant">
        <title>Genomic evolution and insights into agronomic trait innovations of Sesamum species.</title>
        <authorList>
            <person name="Miao H."/>
            <person name="Wang L."/>
            <person name="Qu L."/>
            <person name="Liu H."/>
            <person name="Sun Y."/>
            <person name="Le M."/>
            <person name="Wang Q."/>
            <person name="Wei S."/>
            <person name="Zheng Y."/>
            <person name="Lin W."/>
            <person name="Duan Y."/>
            <person name="Cao H."/>
            <person name="Xiong S."/>
            <person name="Wang X."/>
            <person name="Wei L."/>
            <person name="Li C."/>
            <person name="Ma Q."/>
            <person name="Ju M."/>
            <person name="Zhao R."/>
            <person name="Li G."/>
            <person name="Mu C."/>
            <person name="Tian Q."/>
            <person name="Mei H."/>
            <person name="Zhang T."/>
            <person name="Gao T."/>
            <person name="Zhang H."/>
        </authorList>
    </citation>
    <scope>NUCLEOTIDE SEQUENCE</scope>
    <source>
        <strain evidence="2">3651</strain>
    </source>
</reference>
<feature type="compositionally biased region" description="Low complexity" evidence="1">
    <location>
        <begin position="1"/>
        <end position="10"/>
    </location>
</feature>